<evidence type="ECO:0008006" key="3">
    <source>
        <dbReference type="Google" id="ProtNLM"/>
    </source>
</evidence>
<organism evidence="1 2">
    <name type="scientific">Leptospira santarosai str. ZUN179</name>
    <dbReference type="NCBI Taxonomy" id="1049985"/>
    <lineage>
        <taxon>Bacteria</taxon>
        <taxon>Pseudomonadati</taxon>
        <taxon>Spirochaetota</taxon>
        <taxon>Spirochaetia</taxon>
        <taxon>Leptospirales</taxon>
        <taxon>Leptospiraceae</taxon>
        <taxon>Leptospira</taxon>
    </lineage>
</organism>
<name>M6UFE3_9LEPT</name>
<evidence type="ECO:0000313" key="2">
    <source>
        <dbReference type="Proteomes" id="UP000012160"/>
    </source>
</evidence>
<evidence type="ECO:0000313" key="1">
    <source>
        <dbReference type="EMBL" id="EMO43817.1"/>
    </source>
</evidence>
<dbReference type="Proteomes" id="UP000012160">
    <property type="component" value="Unassembled WGS sequence"/>
</dbReference>
<dbReference type="AlphaFoldDB" id="M6UFE3"/>
<dbReference type="InterPro" id="IPR010982">
    <property type="entry name" value="Lambda_DNA-bd_dom_sf"/>
</dbReference>
<dbReference type="EMBL" id="AHOQ02000048">
    <property type="protein sequence ID" value="EMO43817.1"/>
    <property type="molecule type" value="Genomic_DNA"/>
</dbReference>
<reference evidence="1 2" key="1">
    <citation type="submission" date="2013-01" db="EMBL/GenBank/DDBJ databases">
        <authorList>
            <person name="Harkins D.M."/>
            <person name="Durkin A.S."/>
            <person name="Brinkac L.M."/>
            <person name="Haft D.H."/>
            <person name="Selengut J.D."/>
            <person name="Sanka R."/>
            <person name="DePew J."/>
            <person name="Purushe J."/>
            <person name="Matthias M.A."/>
            <person name="Vinetz J.M."/>
            <person name="Sutton G.G."/>
            <person name="Nierman W.C."/>
            <person name="Fouts D.E."/>
        </authorList>
    </citation>
    <scope>NUCLEOTIDE SEQUENCE [LARGE SCALE GENOMIC DNA]</scope>
    <source>
        <strain evidence="1 2">ZUN179</strain>
    </source>
</reference>
<dbReference type="GO" id="GO:0003677">
    <property type="term" value="F:DNA binding"/>
    <property type="evidence" value="ECO:0007669"/>
    <property type="project" value="InterPro"/>
</dbReference>
<accession>M6UFE3</accession>
<sequence length="69" mass="7504">MDLEQAHREALIDYIREFAGAKRGNQALLAKESGVPGSRISHLINNTGRPPGMDGLLTLAEAIIKLHKV</sequence>
<protein>
    <recommendedName>
        <fullName evidence="3">DNA-binding helix-turn-helix protein</fullName>
    </recommendedName>
</protein>
<dbReference type="SUPFAM" id="SSF47413">
    <property type="entry name" value="lambda repressor-like DNA-binding domains"/>
    <property type="match status" value="1"/>
</dbReference>
<comment type="caution">
    <text evidence="1">The sequence shown here is derived from an EMBL/GenBank/DDBJ whole genome shotgun (WGS) entry which is preliminary data.</text>
</comment>
<gene>
    <name evidence="1" type="ORF">LEP1GSC187_0482</name>
</gene>
<proteinExistence type="predicted"/>